<evidence type="ECO:0000259" key="2">
    <source>
        <dbReference type="Pfam" id="PF03061"/>
    </source>
</evidence>
<dbReference type="Gene3D" id="3.10.129.10">
    <property type="entry name" value="Hotdog Thioesterase"/>
    <property type="match status" value="1"/>
</dbReference>
<keyword evidence="1" id="KW-0378">Hydrolase</keyword>
<reference evidence="3 4" key="1">
    <citation type="submission" date="2020-08" db="EMBL/GenBank/DDBJ databases">
        <title>Croceimicrobium hydrocarbonivorans gen. nov., sp. nov., a novel marine bacterium isolated from a bacterial consortium that degrades polyethylene terephthalate.</title>
        <authorList>
            <person name="Liu R."/>
        </authorList>
    </citation>
    <scope>NUCLEOTIDE SEQUENCE [LARGE SCALE GENOMIC DNA]</scope>
    <source>
        <strain evidence="3 4">A20-9</strain>
    </source>
</reference>
<dbReference type="InterPro" id="IPR003736">
    <property type="entry name" value="PAAI_dom"/>
</dbReference>
<accession>A0A7H0VJ84</accession>
<keyword evidence="4" id="KW-1185">Reference proteome</keyword>
<protein>
    <submittedName>
        <fullName evidence="3">Hotdog fold thioesterase</fullName>
    </submittedName>
</protein>
<dbReference type="InterPro" id="IPR029069">
    <property type="entry name" value="HotDog_dom_sf"/>
</dbReference>
<proteinExistence type="predicted"/>
<organism evidence="3 4">
    <name type="scientific">Croceimicrobium hydrocarbonivorans</name>
    <dbReference type="NCBI Taxonomy" id="2761580"/>
    <lineage>
        <taxon>Bacteria</taxon>
        <taxon>Pseudomonadati</taxon>
        <taxon>Bacteroidota</taxon>
        <taxon>Flavobacteriia</taxon>
        <taxon>Flavobacteriales</taxon>
        <taxon>Owenweeksiaceae</taxon>
        <taxon>Croceimicrobium</taxon>
    </lineage>
</organism>
<evidence type="ECO:0000313" key="4">
    <source>
        <dbReference type="Proteomes" id="UP000516305"/>
    </source>
</evidence>
<name>A0A7H0VJ84_9FLAO</name>
<dbReference type="SUPFAM" id="SSF54637">
    <property type="entry name" value="Thioesterase/thiol ester dehydrase-isomerase"/>
    <property type="match status" value="1"/>
</dbReference>
<evidence type="ECO:0000313" key="3">
    <source>
        <dbReference type="EMBL" id="QNR25782.1"/>
    </source>
</evidence>
<dbReference type="Proteomes" id="UP000516305">
    <property type="component" value="Chromosome"/>
</dbReference>
<dbReference type="EMBL" id="CP060139">
    <property type="protein sequence ID" value="QNR25782.1"/>
    <property type="molecule type" value="Genomic_DNA"/>
</dbReference>
<dbReference type="AlphaFoldDB" id="A0A7H0VJ84"/>
<feature type="domain" description="Thioesterase" evidence="2">
    <location>
        <begin position="48"/>
        <end position="121"/>
    </location>
</feature>
<dbReference type="Pfam" id="PF03061">
    <property type="entry name" value="4HBT"/>
    <property type="match status" value="1"/>
</dbReference>
<dbReference type="PANTHER" id="PTHR42856:SF1">
    <property type="entry name" value="ACYL-COENZYME A THIOESTERASE PAAI"/>
    <property type="match status" value="1"/>
</dbReference>
<sequence>MKSAKEVVDTMYNGDAFSQWLGIEVQSCEAGACKLSMRVREEMTNGFKIAHGGISYSLADSALAFASNGHGQHALSIETAISHTKPVKAGEKITATASEIRKSRSIGIYEVRVENEAGDLIAHFKGTVFRKDTEW</sequence>
<dbReference type="GO" id="GO:0016289">
    <property type="term" value="F:acyl-CoA hydrolase activity"/>
    <property type="evidence" value="ECO:0007669"/>
    <property type="project" value="UniProtKB-ARBA"/>
</dbReference>
<dbReference type="KEGG" id="chyd:H4K34_08045"/>
<dbReference type="CDD" id="cd03443">
    <property type="entry name" value="PaaI_thioesterase"/>
    <property type="match status" value="1"/>
</dbReference>
<dbReference type="NCBIfam" id="TIGR00369">
    <property type="entry name" value="unchar_dom_1"/>
    <property type="match status" value="1"/>
</dbReference>
<dbReference type="PANTHER" id="PTHR42856">
    <property type="entry name" value="ACYL-COENZYME A THIOESTERASE PAAI"/>
    <property type="match status" value="1"/>
</dbReference>
<evidence type="ECO:0000256" key="1">
    <source>
        <dbReference type="ARBA" id="ARBA00022801"/>
    </source>
</evidence>
<dbReference type="InterPro" id="IPR006683">
    <property type="entry name" value="Thioestr_dom"/>
</dbReference>
<dbReference type="RefSeq" id="WP_210760306.1">
    <property type="nucleotide sequence ID" value="NZ_CP060139.1"/>
</dbReference>
<gene>
    <name evidence="3" type="ORF">H4K34_08045</name>
</gene>
<dbReference type="InterPro" id="IPR052723">
    <property type="entry name" value="Acyl-CoA_thioesterase_PaaI"/>
</dbReference>